<dbReference type="PROSITE" id="PS50082">
    <property type="entry name" value="WD_REPEATS_2"/>
    <property type="match status" value="1"/>
</dbReference>
<dbReference type="RefSeq" id="WP_245821792.1">
    <property type="nucleotide sequence ID" value="NZ_FOYL01000002.1"/>
</dbReference>
<dbReference type="PROSITE" id="PS50294">
    <property type="entry name" value="WD_REPEATS_REGION"/>
    <property type="match status" value="1"/>
</dbReference>
<evidence type="ECO:0000256" key="1">
    <source>
        <dbReference type="PROSITE-ProRule" id="PRU00221"/>
    </source>
</evidence>
<evidence type="ECO:0000313" key="2">
    <source>
        <dbReference type="EMBL" id="SFR05351.1"/>
    </source>
</evidence>
<dbReference type="InterPro" id="IPR015943">
    <property type="entry name" value="WD40/YVTN_repeat-like_dom_sf"/>
</dbReference>
<sequence length="80" mass="8640">MADRTPFATLSGPTERVYALAFLPDGHTLLSAGGDRTVRAWEADAEHAAARICATVSPPLSAPDWNRHFPDIDLTPPCPR</sequence>
<accession>A0A1I6DIZ2</accession>
<keyword evidence="1" id="KW-0853">WD repeat</keyword>
<organism evidence="2 3">
    <name type="scientific">Lentzea waywayandensis</name>
    <dbReference type="NCBI Taxonomy" id="84724"/>
    <lineage>
        <taxon>Bacteria</taxon>
        <taxon>Bacillati</taxon>
        <taxon>Actinomycetota</taxon>
        <taxon>Actinomycetes</taxon>
        <taxon>Pseudonocardiales</taxon>
        <taxon>Pseudonocardiaceae</taxon>
        <taxon>Lentzea</taxon>
    </lineage>
</organism>
<keyword evidence="3" id="KW-1185">Reference proteome</keyword>
<protein>
    <submittedName>
        <fullName evidence="2">Uncharacterized protein</fullName>
    </submittedName>
</protein>
<dbReference type="Gene3D" id="2.130.10.10">
    <property type="entry name" value="YVTN repeat-like/Quinoprotein amine dehydrogenase"/>
    <property type="match status" value="1"/>
</dbReference>
<dbReference type="Proteomes" id="UP000198583">
    <property type="component" value="Unassembled WGS sequence"/>
</dbReference>
<dbReference type="STRING" id="84724.SAMN04488564_102785"/>
<name>A0A1I6DIZ2_9PSEU</name>
<proteinExistence type="predicted"/>
<dbReference type="InterPro" id="IPR036322">
    <property type="entry name" value="WD40_repeat_dom_sf"/>
</dbReference>
<gene>
    <name evidence="2" type="ORF">SAMN04488564_102785</name>
</gene>
<reference evidence="3" key="1">
    <citation type="submission" date="2016-10" db="EMBL/GenBank/DDBJ databases">
        <authorList>
            <person name="Varghese N."/>
            <person name="Submissions S."/>
        </authorList>
    </citation>
    <scope>NUCLEOTIDE SEQUENCE [LARGE SCALE GENOMIC DNA]</scope>
    <source>
        <strain evidence="3">DSM 44232</strain>
    </source>
</reference>
<feature type="repeat" description="WD" evidence="1">
    <location>
        <begin position="10"/>
        <end position="51"/>
    </location>
</feature>
<dbReference type="SUPFAM" id="SSF50978">
    <property type="entry name" value="WD40 repeat-like"/>
    <property type="match status" value="1"/>
</dbReference>
<dbReference type="SMART" id="SM00320">
    <property type="entry name" value="WD40"/>
    <property type="match status" value="1"/>
</dbReference>
<dbReference type="AlphaFoldDB" id="A0A1I6DIZ2"/>
<dbReference type="Pfam" id="PF00400">
    <property type="entry name" value="WD40"/>
    <property type="match status" value="1"/>
</dbReference>
<evidence type="ECO:0000313" key="3">
    <source>
        <dbReference type="Proteomes" id="UP000198583"/>
    </source>
</evidence>
<dbReference type="EMBL" id="FOYL01000002">
    <property type="protein sequence ID" value="SFR05351.1"/>
    <property type="molecule type" value="Genomic_DNA"/>
</dbReference>
<dbReference type="InterPro" id="IPR001680">
    <property type="entry name" value="WD40_rpt"/>
</dbReference>